<dbReference type="HOGENOM" id="CLU_2523595_0_0_9"/>
<dbReference type="RefSeq" id="WP_013782207.1">
    <property type="nucleotide sequence ID" value="NC_015520.1"/>
</dbReference>
<organism evidence="2 3">
    <name type="scientific">Mahella australiensis (strain DSM 15567 / CIP 107919 / 50-1 BON)</name>
    <dbReference type="NCBI Taxonomy" id="697281"/>
    <lineage>
        <taxon>Bacteria</taxon>
        <taxon>Bacillati</taxon>
        <taxon>Bacillota</taxon>
        <taxon>Clostridia</taxon>
        <taxon>Thermoanaerobacterales</taxon>
        <taxon>Thermoanaerobacterales Family IV. Incertae Sedis</taxon>
        <taxon>Mahella</taxon>
    </lineage>
</organism>
<reference evidence="2 3" key="2">
    <citation type="journal article" date="2011" name="Stand. Genomic Sci.">
        <title>Complete genome sequence of Mahella australiensis type strain (50-1 BON).</title>
        <authorList>
            <person name="Sikorski J."/>
            <person name="Teshima H."/>
            <person name="Nolan M."/>
            <person name="Lucas S."/>
            <person name="Hammon N."/>
            <person name="Deshpande S."/>
            <person name="Cheng J.F."/>
            <person name="Pitluck S."/>
            <person name="Liolios K."/>
            <person name="Pagani I."/>
            <person name="Ivanova N."/>
            <person name="Huntemann M."/>
            <person name="Mavromatis K."/>
            <person name="Ovchinikova G."/>
            <person name="Pati A."/>
            <person name="Tapia R."/>
            <person name="Han C."/>
            <person name="Goodwin L."/>
            <person name="Chen A."/>
            <person name="Palaniappan K."/>
            <person name="Land M."/>
            <person name="Hauser L."/>
            <person name="Ngatchou-Djao O.D."/>
            <person name="Rohde M."/>
            <person name="Pukall R."/>
            <person name="Spring S."/>
            <person name="Abt B."/>
            <person name="Goker M."/>
            <person name="Detter J.C."/>
            <person name="Woyke T."/>
            <person name="Bristow J."/>
            <person name="Markowitz V."/>
            <person name="Hugenholtz P."/>
            <person name="Eisen J.A."/>
            <person name="Kyrpides N.C."/>
            <person name="Klenk H.P."/>
            <person name="Lapidus A."/>
        </authorList>
    </citation>
    <scope>NUCLEOTIDE SEQUENCE [LARGE SCALE GENOMIC DNA]</scope>
    <source>
        <strain evidence="3">DSM 15567 / CIP 107919 / 50-1 BON</strain>
    </source>
</reference>
<evidence type="ECO:0000256" key="1">
    <source>
        <dbReference type="SAM" id="Phobius"/>
    </source>
</evidence>
<dbReference type="KEGG" id="mas:Mahau_2647"/>
<evidence type="ECO:0000313" key="3">
    <source>
        <dbReference type="Proteomes" id="UP000008457"/>
    </source>
</evidence>
<accession>F3ZYL6</accession>
<dbReference type="Proteomes" id="UP000008457">
    <property type="component" value="Chromosome"/>
</dbReference>
<feature type="transmembrane region" description="Helical" evidence="1">
    <location>
        <begin position="6"/>
        <end position="26"/>
    </location>
</feature>
<keyword evidence="1" id="KW-1133">Transmembrane helix</keyword>
<protein>
    <submittedName>
        <fullName evidence="2">Uncharacterized protein</fullName>
    </submittedName>
</protein>
<name>F3ZYL6_MAHA5</name>
<gene>
    <name evidence="2" type="ordered locus">Mahau_2647</name>
</gene>
<sequence>MSYGLLHILVIILLSAVILTFLMKSIFKNHNSFGIMLLGIEFTMAGGIFFISDKINFIGSDIVEISLILIGFVVVISGLINDNK</sequence>
<dbReference type="AlphaFoldDB" id="F3ZYL6"/>
<proteinExistence type="predicted"/>
<evidence type="ECO:0000313" key="2">
    <source>
        <dbReference type="EMBL" id="AEE97784.1"/>
    </source>
</evidence>
<dbReference type="EMBL" id="CP002360">
    <property type="protein sequence ID" value="AEE97784.1"/>
    <property type="molecule type" value="Genomic_DNA"/>
</dbReference>
<keyword evidence="3" id="KW-1185">Reference proteome</keyword>
<keyword evidence="1" id="KW-0812">Transmembrane</keyword>
<feature type="transmembrane region" description="Helical" evidence="1">
    <location>
        <begin position="57"/>
        <end position="80"/>
    </location>
</feature>
<feature type="transmembrane region" description="Helical" evidence="1">
    <location>
        <begin position="33"/>
        <end position="51"/>
    </location>
</feature>
<reference evidence="3" key="1">
    <citation type="submission" date="2010-11" db="EMBL/GenBank/DDBJ databases">
        <title>The complete genome of Mahella australiensis DSM 15567.</title>
        <authorList>
            <consortium name="US DOE Joint Genome Institute (JGI-PGF)"/>
            <person name="Lucas S."/>
            <person name="Copeland A."/>
            <person name="Lapidus A."/>
            <person name="Bruce D."/>
            <person name="Goodwin L."/>
            <person name="Pitluck S."/>
            <person name="Kyrpides N."/>
            <person name="Mavromatis K."/>
            <person name="Pagani I."/>
            <person name="Ivanova N."/>
            <person name="Teshima H."/>
            <person name="Brettin T."/>
            <person name="Detter J.C."/>
            <person name="Han C."/>
            <person name="Tapia R."/>
            <person name="Land M."/>
            <person name="Hauser L."/>
            <person name="Markowitz V."/>
            <person name="Cheng J.-F."/>
            <person name="Hugenholtz P."/>
            <person name="Woyke T."/>
            <person name="Wu D."/>
            <person name="Spring S."/>
            <person name="Pukall R."/>
            <person name="Steenblock K."/>
            <person name="Schneider S."/>
            <person name="Klenk H.-P."/>
            <person name="Eisen J.A."/>
        </authorList>
    </citation>
    <scope>NUCLEOTIDE SEQUENCE [LARGE SCALE GENOMIC DNA]</scope>
    <source>
        <strain evidence="3">DSM 15567 / CIP 107919 / 50-1 BON</strain>
    </source>
</reference>
<dbReference type="STRING" id="697281.Mahau_2647"/>
<keyword evidence="1" id="KW-0472">Membrane</keyword>